<feature type="transmembrane region" description="Helical" evidence="1">
    <location>
        <begin position="81"/>
        <end position="110"/>
    </location>
</feature>
<keyword evidence="1" id="KW-0812">Transmembrane</keyword>
<keyword evidence="1" id="KW-0472">Membrane</keyword>
<dbReference type="OMA" id="FTYIEFG"/>
<keyword evidence="4" id="KW-1185">Reference proteome</keyword>
<sequence>MKCVEDRLLEYRRRNSSIDVKKTLQVVVVDEASKQQSRISCVSFALFCIFNKLVNLLSVPFELWSLVYGRWPHICMVSAIFSWFVAQIFFIYIEFGLVFFIFSLFVILFINMEKRKPGDLSAYSVFNPRCERLLGTMTAEHFERDLLKKPVYN</sequence>
<dbReference type="PANTHER" id="PTHR13527">
    <property type="entry name" value="SAYSVFN DOMAIN-CONTAINING PROTEIN 1"/>
    <property type="match status" value="1"/>
</dbReference>
<dbReference type="OrthoDB" id="71310at2759"/>
<reference evidence="3 4" key="2">
    <citation type="submission" date="2018-11" db="EMBL/GenBank/DDBJ databases">
        <authorList>
            <consortium name="Pathogen Informatics"/>
        </authorList>
    </citation>
    <scope>NUCLEOTIDE SEQUENCE [LARGE SCALE GENOMIC DNA]</scope>
</reference>
<dbReference type="InterPro" id="IPR019387">
    <property type="entry name" value="SAYSvFN_dom"/>
</dbReference>
<feature type="domain" description="SAYSvFN" evidence="2">
    <location>
        <begin position="80"/>
        <end position="146"/>
    </location>
</feature>
<dbReference type="Pfam" id="PF10260">
    <property type="entry name" value="SAYSvFN"/>
    <property type="match status" value="1"/>
</dbReference>
<dbReference type="EMBL" id="UYYF01001141">
    <property type="protein sequence ID" value="VDM99585.1"/>
    <property type="molecule type" value="Genomic_DNA"/>
</dbReference>
<evidence type="ECO:0000259" key="2">
    <source>
        <dbReference type="Pfam" id="PF10260"/>
    </source>
</evidence>
<evidence type="ECO:0000313" key="5">
    <source>
        <dbReference type="WBParaSite" id="TCLT_0000322501-mRNA-1"/>
    </source>
</evidence>
<dbReference type="AlphaFoldDB" id="A0A0N5CSM2"/>
<dbReference type="InterPro" id="IPR039159">
    <property type="entry name" value="SAYSD1"/>
</dbReference>
<dbReference type="PANTHER" id="PTHR13527:SF0">
    <property type="entry name" value="SAYSVFN DOMAIN-CONTAINING PROTEIN 1"/>
    <property type="match status" value="1"/>
</dbReference>
<organism evidence="5">
    <name type="scientific">Thelazia callipaeda</name>
    <name type="common">Oriental eyeworm</name>
    <name type="synonym">Parasitic nematode</name>
    <dbReference type="NCBI Taxonomy" id="103827"/>
    <lineage>
        <taxon>Eukaryota</taxon>
        <taxon>Metazoa</taxon>
        <taxon>Ecdysozoa</taxon>
        <taxon>Nematoda</taxon>
        <taxon>Chromadorea</taxon>
        <taxon>Rhabditida</taxon>
        <taxon>Spirurina</taxon>
        <taxon>Spiruromorpha</taxon>
        <taxon>Thelazioidea</taxon>
        <taxon>Thelaziidae</taxon>
        <taxon>Thelazia</taxon>
    </lineage>
</organism>
<dbReference type="Proteomes" id="UP000276776">
    <property type="component" value="Unassembled WGS sequence"/>
</dbReference>
<protein>
    <submittedName>
        <fullName evidence="5">SAYSvFN domain-containing protein</fullName>
    </submittedName>
</protein>
<gene>
    <name evidence="3" type="ORF">TCLT_LOCUS3223</name>
</gene>
<accession>A0A0N5CSM2</accession>
<proteinExistence type="predicted"/>
<evidence type="ECO:0000313" key="4">
    <source>
        <dbReference type="Proteomes" id="UP000276776"/>
    </source>
</evidence>
<feature type="transmembrane region" description="Helical" evidence="1">
    <location>
        <begin position="41"/>
        <end position="61"/>
    </location>
</feature>
<dbReference type="WBParaSite" id="TCLT_0000322501-mRNA-1">
    <property type="protein sequence ID" value="TCLT_0000322501-mRNA-1"/>
    <property type="gene ID" value="TCLT_0000322501"/>
</dbReference>
<reference evidence="5" key="1">
    <citation type="submission" date="2017-02" db="UniProtKB">
        <authorList>
            <consortium name="WormBaseParasite"/>
        </authorList>
    </citation>
    <scope>IDENTIFICATION</scope>
</reference>
<name>A0A0N5CSM2_THECL</name>
<keyword evidence="1" id="KW-1133">Transmembrane helix</keyword>
<evidence type="ECO:0000313" key="3">
    <source>
        <dbReference type="EMBL" id="VDM99585.1"/>
    </source>
</evidence>
<evidence type="ECO:0000256" key="1">
    <source>
        <dbReference type="SAM" id="Phobius"/>
    </source>
</evidence>